<dbReference type="GO" id="GO:0030497">
    <property type="term" value="P:fatty acid elongation"/>
    <property type="evidence" value="ECO:0007669"/>
    <property type="project" value="TreeGrafter"/>
</dbReference>
<dbReference type="FunFam" id="2.60.40.790:FF:000013">
    <property type="entry name" value="Very-long-chain (3R)-3-hydroxyacyl-CoA dehydratase"/>
    <property type="match status" value="1"/>
</dbReference>
<evidence type="ECO:0000256" key="2">
    <source>
        <dbReference type="ARBA" id="ARBA00005194"/>
    </source>
</evidence>
<evidence type="ECO:0000256" key="13">
    <source>
        <dbReference type="ARBA" id="ARBA00023160"/>
    </source>
</evidence>
<dbReference type="Proteomes" id="UP000887566">
    <property type="component" value="Unplaced"/>
</dbReference>
<evidence type="ECO:0000256" key="5">
    <source>
        <dbReference type="ARBA" id="ARBA00022516"/>
    </source>
</evidence>
<evidence type="ECO:0000256" key="8">
    <source>
        <dbReference type="ARBA" id="ARBA00022832"/>
    </source>
</evidence>
<dbReference type="InterPro" id="IPR007482">
    <property type="entry name" value="Tyr_Pase-like_PTPLA"/>
</dbReference>
<dbReference type="InterPro" id="IPR007052">
    <property type="entry name" value="CS_dom"/>
</dbReference>
<accession>A0A914VAL3</accession>
<keyword evidence="6 16" id="KW-0812">Transmembrane</keyword>
<dbReference type="GO" id="GO:0042761">
    <property type="term" value="P:very long-chain fatty acid biosynthetic process"/>
    <property type="evidence" value="ECO:0007669"/>
    <property type="project" value="TreeGrafter"/>
</dbReference>
<evidence type="ECO:0000256" key="9">
    <source>
        <dbReference type="ARBA" id="ARBA00022989"/>
    </source>
</evidence>
<comment type="similarity">
    <text evidence="3 16">Belongs to the very long-chain fatty acids dehydratase HACD family.</text>
</comment>
<keyword evidence="11 16" id="KW-0443">Lipid metabolism</keyword>
<evidence type="ECO:0000256" key="3">
    <source>
        <dbReference type="ARBA" id="ARBA00007811"/>
    </source>
</evidence>
<dbReference type="Pfam" id="PF04387">
    <property type="entry name" value="PTPLA"/>
    <property type="match status" value="1"/>
</dbReference>
<evidence type="ECO:0000256" key="15">
    <source>
        <dbReference type="ARBA" id="ARBA00025733"/>
    </source>
</evidence>
<keyword evidence="8 16" id="KW-0276">Fatty acid metabolism</keyword>
<sequence>MQARTADGLNMTASPFVYWAQNAAFIFLRIDLQDVQDPEIEVKEKSLNYQAVATGARGRKDYSFHLDFNDEVETNNRDVEVKTSGRHVEVTLTKRRMGWWPQLITGDKPHWLKIDFDKWKHPDESDSDKEEAPMTPEQQMDEMTKKLMFDFDREGKGKNTMSLDEAVNYVRYFQSTYLLVYNVALFLGHFLVVSELLFGFIVYGTDYFDSFWEQTSVRVRICTILQYFDVMHALFGLTKSGYKAALVQISGRLAMTFIIGGNPNIHTSATTYCLLVTWFLIEIFRYPYYALSVKHINIRAVTWLRYSAWIPLYPAGLCLEAISMLRSIPYYYTSEKFSVALPNPANISFNFGIFLAMF</sequence>
<feature type="transmembrane region" description="Helical" evidence="16">
    <location>
        <begin position="178"/>
        <end position="203"/>
    </location>
</feature>
<dbReference type="GO" id="GO:0005789">
    <property type="term" value="C:endoplasmic reticulum membrane"/>
    <property type="evidence" value="ECO:0007669"/>
    <property type="project" value="UniProtKB-SubCell"/>
</dbReference>
<feature type="transmembrane region" description="Helical" evidence="16">
    <location>
        <begin position="303"/>
        <end position="325"/>
    </location>
</feature>
<evidence type="ECO:0000256" key="16">
    <source>
        <dbReference type="RuleBase" id="RU363109"/>
    </source>
</evidence>
<dbReference type="PANTHER" id="PTHR11035:SF35">
    <property type="entry name" value="VERY-LONG-CHAIN (3R)-3-HYDROXYACYL-COA DEHYDRATASE"/>
    <property type="match status" value="1"/>
</dbReference>
<evidence type="ECO:0000256" key="4">
    <source>
        <dbReference type="ARBA" id="ARBA00013122"/>
    </source>
</evidence>
<dbReference type="WBParaSite" id="PSAMB.scaffold1731size28313.g14654.t1">
    <property type="protein sequence ID" value="PSAMB.scaffold1731size28313.g14654.t1"/>
    <property type="gene ID" value="PSAMB.scaffold1731size28313.g14654"/>
</dbReference>
<reference evidence="19" key="1">
    <citation type="submission" date="2022-11" db="UniProtKB">
        <authorList>
            <consortium name="WormBaseParasite"/>
        </authorList>
    </citation>
    <scope>IDENTIFICATION</scope>
</reference>
<evidence type="ECO:0000256" key="10">
    <source>
        <dbReference type="ARBA" id="ARBA00023054"/>
    </source>
</evidence>
<dbReference type="EC" id="4.2.1.134" evidence="4 16"/>
<evidence type="ECO:0000313" key="18">
    <source>
        <dbReference type="Proteomes" id="UP000887566"/>
    </source>
</evidence>
<dbReference type="SUPFAM" id="SSF49764">
    <property type="entry name" value="HSP20-like chaperones"/>
    <property type="match status" value="1"/>
</dbReference>
<dbReference type="CDD" id="cd06465">
    <property type="entry name" value="p23_hB-ind1_like"/>
    <property type="match status" value="1"/>
</dbReference>
<evidence type="ECO:0000256" key="1">
    <source>
        <dbReference type="ARBA" id="ARBA00004477"/>
    </source>
</evidence>
<keyword evidence="9 16" id="KW-1133">Transmembrane helix</keyword>
<evidence type="ECO:0000259" key="17">
    <source>
        <dbReference type="PROSITE" id="PS51203"/>
    </source>
</evidence>
<dbReference type="GO" id="GO:0102158">
    <property type="term" value="F:very-long-chain (3R)-3-hydroxyacyl-CoA dehydratase activity"/>
    <property type="evidence" value="ECO:0007669"/>
    <property type="project" value="UniProtKB-EC"/>
</dbReference>
<dbReference type="PANTHER" id="PTHR11035">
    <property type="entry name" value="VERY-LONG-CHAIN (3R)-3-HYDROXYACYL-COA DEHYDRATASE"/>
    <property type="match status" value="1"/>
</dbReference>
<organism evidence="18 19">
    <name type="scientific">Plectus sambesii</name>
    <dbReference type="NCBI Taxonomy" id="2011161"/>
    <lineage>
        <taxon>Eukaryota</taxon>
        <taxon>Metazoa</taxon>
        <taxon>Ecdysozoa</taxon>
        <taxon>Nematoda</taxon>
        <taxon>Chromadorea</taxon>
        <taxon>Plectida</taxon>
        <taxon>Plectina</taxon>
        <taxon>Plectoidea</taxon>
        <taxon>Plectidae</taxon>
        <taxon>Plectus</taxon>
    </lineage>
</organism>
<keyword evidence="12 16" id="KW-0472">Membrane</keyword>
<evidence type="ECO:0000256" key="11">
    <source>
        <dbReference type="ARBA" id="ARBA00023098"/>
    </source>
</evidence>
<keyword evidence="5 16" id="KW-0444">Lipid biosynthesis</keyword>
<comment type="subcellular location">
    <subcellularLocation>
        <location evidence="1 16">Endoplasmic reticulum membrane</location>
        <topology evidence="1 16">Multi-pass membrane protein</topology>
    </subcellularLocation>
</comment>
<evidence type="ECO:0000256" key="12">
    <source>
        <dbReference type="ARBA" id="ARBA00023136"/>
    </source>
</evidence>
<keyword evidence="10" id="KW-0175">Coiled coil</keyword>
<comment type="catalytic activity">
    <reaction evidence="16">
        <text>a very-long-chain (3R)-3-hydroxyacyl-CoA = a very-long-chain (2E)-enoyl-CoA + H2O</text>
        <dbReference type="Rhea" id="RHEA:45812"/>
        <dbReference type="ChEBI" id="CHEBI:15377"/>
        <dbReference type="ChEBI" id="CHEBI:83728"/>
        <dbReference type="ChEBI" id="CHEBI:85440"/>
        <dbReference type="EC" id="4.2.1.134"/>
    </reaction>
</comment>
<dbReference type="Gene3D" id="2.60.40.790">
    <property type="match status" value="1"/>
</dbReference>
<evidence type="ECO:0000256" key="6">
    <source>
        <dbReference type="ARBA" id="ARBA00022692"/>
    </source>
</evidence>
<keyword evidence="13 16" id="KW-0275">Fatty acid biosynthesis</keyword>
<proteinExistence type="inferred from homology"/>
<comment type="function">
    <text evidence="16">Catalyzes the third of the four reactions of the long-chain fatty acids elongation cycle. This endoplasmic reticulum-bound enzymatic process, allows the addition of two carbons to the chain of long- and very long-chain fatty acids/VLCFAs per cycle. This enzyme catalyzes the dehydration of the 3-hydroxyacyl-CoA intermediate into trans-2,3-enoyl-CoA, within each cycle of fatty acid elongation. Thereby, it participates to the production of VLCFAs of different chain lengths that are involved in multiple biological processes as precursors of membrane lipids and lipid mediators.</text>
</comment>
<protein>
    <recommendedName>
        <fullName evidence="4 16">Very-long-chain (3R)-3-hydroxyacyl-CoA dehydratase</fullName>
        <ecNumber evidence="4 16">4.2.1.134</ecNumber>
    </recommendedName>
</protein>
<dbReference type="InterPro" id="IPR008978">
    <property type="entry name" value="HSP20-like_chaperone"/>
</dbReference>
<name>A0A914VAL3_9BILA</name>
<dbReference type="PROSITE" id="PS51203">
    <property type="entry name" value="CS"/>
    <property type="match status" value="1"/>
</dbReference>
<keyword evidence="7 16" id="KW-0256">Endoplasmic reticulum</keyword>
<dbReference type="GO" id="GO:0030148">
    <property type="term" value="P:sphingolipid biosynthetic process"/>
    <property type="evidence" value="ECO:0007669"/>
    <property type="project" value="TreeGrafter"/>
</dbReference>
<comment type="pathway">
    <text evidence="2 16">Lipid metabolism; fatty acid biosynthesis.</text>
</comment>
<keyword evidence="18" id="KW-1185">Reference proteome</keyword>
<feature type="domain" description="CS" evidence="17">
    <location>
        <begin position="12"/>
        <end position="104"/>
    </location>
</feature>
<keyword evidence="14 16" id="KW-0456">Lyase</keyword>
<evidence type="ECO:0000256" key="14">
    <source>
        <dbReference type="ARBA" id="ARBA00023239"/>
    </source>
</evidence>
<comment type="caution">
    <text evidence="16">Lacks conserved residue(s) required for the propagation of feature annotation.</text>
</comment>
<comment type="similarity">
    <text evidence="15">Belongs to the p23/wos2 family.</text>
</comment>
<dbReference type="AlphaFoldDB" id="A0A914VAL3"/>
<evidence type="ECO:0000256" key="7">
    <source>
        <dbReference type="ARBA" id="ARBA00022824"/>
    </source>
</evidence>
<feature type="transmembrane region" description="Helical" evidence="16">
    <location>
        <begin position="269"/>
        <end position="291"/>
    </location>
</feature>
<evidence type="ECO:0000313" key="19">
    <source>
        <dbReference type="WBParaSite" id="PSAMB.scaffold1731size28313.g14654.t1"/>
    </source>
</evidence>